<comment type="caution">
    <text evidence="2">The sequence shown here is derived from an EMBL/GenBank/DDBJ whole genome shotgun (WGS) entry which is preliminary data.</text>
</comment>
<evidence type="ECO:0000313" key="3">
    <source>
        <dbReference type="Proteomes" id="UP000003022"/>
    </source>
</evidence>
<evidence type="ECO:0000313" key="2">
    <source>
        <dbReference type="EMBL" id="EGG48191.1"/>
    </source>
</evidence>
<dbReference type="Proteomes" id="UP000003022">
    <property type="component" value="Unassembled WGS sequence"/>
</dbReference>
<dbReference type="RefSeq" id="WP_006139084.1">
    <property type="nucleotide sequence ID" value="NZ_AEYX01000026.1"/>
</dbReference>
<reference evidence="2 3" key="1">
    <citation type="journal article" date="2011" name="J. Bacteriol.">
        <title>Draft genome sequence of the marine bacterium Streptomyces griseoaurantiacus M045, which produces novel manumycin-type antibiotics with a pABA core component.</title>
        <authorList>
            <person name="Li F."/>
            <person name="Jiang P."/>
            <person name="Zheng H."/>
            <person name="Wang S."/>
            <person name="Zhao G."/>
            <person name="Qin S."/>
            <person name="Liu Z."/>
        </authorList>
    </citation>
    <scope>NUCLEOTIDE SEQUENCE [LARGE SCALE GENOMIC DNA]</scope>
    <source>
        <strain evidence="2 3">M045</strain>
    </source>
</reference>
<dbReference type="AlphaFoldDB" id="F3NEC2"/>
<organism evidence="2 3">
    <name type="scientific">Streptomyces griseoaurantiacus M045</name>
    <dbReference type="NCBI Taxonomy" id="996637"/>
    <lineage>
        <taxon>Bacteria</taxon>
        <taxon>Bacillati</taxon>
        <taxon>Actinomycetota</taxon>
        <taxon>Actinomycetes</taxon>
        <taxon>Kitasatosporales</taxon>
        <taxon>Streptomycetaceae</taxon>
        <taxon>Streptomyces</taxon>
        <taxon>Streptomyces aurantiacus group</taxon>
    </lineage>
</organism>
<evidence type="ECO:0000256" key="1">
    <source>
        <dbReference type="SAM" id="MobiDB-lite"/>
    </source>
</evidence>
<proteinExistence type="predicted"/>
<keyword evidence="3" id="KW-1185">Reference proteome</keyword>
<gene>
    <name evidence="2" type="ORF">SGM_1486</name>
</gene>
<feature type="region of interest" description="Disordered" evidence="1">
    <location>
        <begin position="26"/>
        <end position="50"/>
    </location>
</feature>
<accession>F3NEC2</accession>
<sequence>MEDISFRSRVHADRLRFTREPRTTVRFTGTGKRKSTSHSDRTRLPDPVVPGHAYRDVDVVYHLGTRLVGEPETRRGDDDTDG</sequence>
<dbReference type="EMBL" id="AEYX01000026">
    <property type="protein sequence ID" value="EGG48191.1"/>
    <property type="molecule type" value="Genomic_DNA"/>
</dbReference>
<dbReference type="eggNOG" id="ENOG5033DVA">
    <property type="taxonomic scope" value="Bacteria"/>
</dbReference>
<name>F3NEC2_9ACTN</name>
<protein>
    <submittedName>
        <fullName evidence="2">Uncharacterized protein</fullName>
    </submittedName>
</protein>
<dbReference type="STRING" id="996637.SGM_1486"/>